<proteinExistence type="inferred from homology"/>
<evidence type="ECO:0000256" key="1">
    <source>
        <dbReference type="ARBA" id="ARBA00009410"/>
    </source>
</evidence>
<dbReference type="PANTHER" id="PTHR13847">
    <property type="entry name" value="SARCOSINE DEHYDROGENASE-RELATED"/>
    <property type="match status" value="1"/>
</dbReference>
<dbReference type="InterPro" id="IPR006076">
    <property type="entry name" value="FAD-dep_OxRdtase"/>
</dbReference>
<dbReference type="OrthoDB" id="9805337at2"/>
<dbReference type="GO" id="GO:0005737">
    <property type="term" value="C:cytoplasm"/>
    <property type="evidence" value="ECO:0007669"/>
    <property type="project" value="TreeGrafter"/>
</dbReference>
<dbReference type="SUPFAM" id="SSF54373">
    <property type="entry name" value="FAD-linked reductases, C-terminal domain"/>
    <property type="match status" value="1"/>
</dbReference>
<organism evidence="4 5">
    <name type="scientific">Neorhizobium lilium</name>
    <dbReference type="NCBI Taxonomy" id="2503024"/>
    <lineage>
        <taxon>Bacteria</taxon>
        <taxon>Pseudomonadati</taxon>
        <taxon>Pseudomonadota</taxon>
        <taxon>Alphaproteobacteria</taxon>
        <taxon>Hyphomicrobiales</taxon>
        <taxon>Rhizobiaceae</taxon>
        <taxon>Rhizobium/Agrobacterium group</taxon>
        <taxon>Neorhizobium</taxon>
    </lineage>
</organism>
<evidence type="ECO:0000313" key="5">
    <source>
        <dbReference type="Proteomes" id="UP000287687"/>
    </source>
</evidence>
<comment type="similarity">
    <text evidence="1">Belongs to the DadA oxidoreductase family.</text>
</comment>
<dbReference type="PANTHER" id="PTHR13847:SF280">
    <property type="entry name" value="D-AMINO ACID DEHYDROGENASE"/>
    <property type="match status" value="1"/>
</dbReference>
<feature type="domain" description="FAD dependent oxidoreductase" evidence="3">
    <location>
        <begin position="3"/>
        <end position="397"/>
    </location>
</feature>
<sequence length="401" mass="43009">MADIFVLGAGVVGMTSAYFLARKGHAVTVIDAGSAPAEQGASFGNGAQLSYSYTDALASPSLVRNLPKYLVGCDPAFRFSPTLSVSFLSWARVFLANASKATFENNTIEVLKLAMESRQGFAEIEGKIDFDHRRAGKLNLYSTLQGVRDAKALSRLKNAHGAQQVMLTPPEAIAREPALAAYGHPFVGALWSPLDEVGDPHRFCLNLRQLLQDEYGVAFRFDTRILGLQTHLGKLVAVQTDQGELAGGRAVIALGVTSADIAKTVGIKLPIWPMQGYSMTIPATALAPEASITDTSRKVVFCRLGDGLRIAGLADIGPRNGRFNQQRFNRLLDVAKGIFPEAGDYGAELQGWTGYRPMTPNSVPIVDKSKVDGVFLNCGHGSLGWTLSMGAASRLAEIVPR</sequence>
<evidence type="ECO:0000313" key="4">
    <source>
        <dbReference type="EMBL" id="RWX81444.1"/>
    </source>
</evidence>
<comment type="caution">
    <text evidence="4">The sequence shown here is derived from an EMBL/GenBank/DDBJ whole genome shotgun (WGS) entry which is preliminary data.</text>
</comment>
<keyword evidence="5" id="KW-1185">Reference proteome</keyword>
<dbReference type="InterPro" id="IPR036188">
    <property type="entry name" value="FAD/NAD-bd_sf"/>
</dbReference>
<dbReference type="GO" id="GO:0055130">
    <property type="term" value="P:D-alanine catabolic process"/>
    <property type="evidence" value="ECO:0007669"/>
    <property type="project" value="TreeGrafter"/>
</dbReference>
<dbReference type="GO" id="GO:0008718">
    <property type="term" value="F:D-amino-acid dehydrogenase activity"/>
    <property type="evidence" value="ECO:0007669"/>
    <property type="project" value="TreeGrafter"/>
</dbReference>
<dbReference type="Gene3D" id="3.50.50.60">
    <property type="entry name" value="FAD/NAD(P)-binding domain"/>
    <property type="match status" value="2"/>
</dbReference>
<dbReference type="AlphaFoldDB" id="A0A3S3VTC6"/>
<evidence type="ECO:0000256" key="2">
    <source>
        <dbReference type="ARBA" id="ARBA00023002"/>
    </source>
</evidence>
<protein>
    <submittedName>
        <fullName evidence="4">FAD-dependent oxidoreductase</fullName>
    </submittedName>
</protein>
<keyword evidence="2" id="KW-0560">Oxidoreductase</keyword>
<dbReference type="SUPFAM" id="SSF51905">
    <property type="entry name" value="FAD/NAD(P)-binding domain"/>
    <property type="match status" value="1"/>
</dbReference>
<dbReference type="RefSeq" id="WP_128441268.1">
    <property type="nucleotide sequence ID" value="NZ_SBIP01000001.1"/>
</dbReference>
<reference evidence="4 5" key="1">
    <citation type="submission" date="2019-01" db="EMBL/GenBank/DDBJ databases">
        <title>The draft genome of Rhizobium sp. 24NR.</title>
        <authorList>
            <person name="Liu L."/>
            <person name="Liang L."/>
            <person name="Shi S."/>
            <person name="Xu L."/>
            <person name="Wang X."/>
            <person name="Li L."/>
            <person name="Zhang X."/>
        </authorList>
    </citation>
    <scope>NUCLEOTIDE SEQUENCE [LARGE SCALE GENOMIC DNA]</scope>
    <source>
        <strain evidence="4 5">24NR</strain>
    </source>
</reference>
<dbReference type="Proteomes" id="UP000287687">
    <property type="component" value="Unassembled WGS sequence"/>
</dbReference>
<evidence type="ECO:0000259" key="3">
    <source>
        <dbReference type="Pfam" id="PF01266"/>
    </source>
</evidence>
<dbReference type="GO" id="GO:0005886">
    <property type="term" value="C:plasma membrane"/>
    <property type="evidence" value="ECO:0007669"/>
    <property type="project" value="TreeGrafter"/>
</dbReference>
<gene>
    <name evidence="4" type="ORF">EPK99_03880</name>
</gene>
<dbReference type="EMBL" id="SBIP01000001">
    <property type="protein sequence ID" value="RWX81444.1"/>
    <property type="molecule type" value="Genomic_DNA"/>
</dbReference>
<dbReference type="Pfam" id="PF01266">
    <property type="entry name" value="DAO"/>
    <property type="match status" value="1"/>
</dbReference>
<dbReference type="Gene3D" id="3.30.9.10">
    <property type="entry name" value="D-Amino Acid Oxidase, subunit A, domain 2"/>
    <property type="match status" value="1"/>
</dbReference>
<name>A0A3S3VTC6_9HYPH</name>
<accession>A0A3S3VTC6</accession>